<feature type="compositionally biased region" description="Basic and acidic residues" evidence="1">
    <location>
        <begin position="48"/>
        <end position="76"/>
    </location>
</feature>
<name>A0A1Y2DYZ1_9PEZI</name>
<feature type="compositionally biased region" description="Low complexity" evidence="1">
    <location>
        <begin position="289"/>
        <end position="304"/>
    </location>
</feature>
<dbReference type="InParanoid" id="A0A1Y2DYZ1"/>
<dbReference type="GeneID" id="63772199"/>
<feature type="compositionally biased region" description="Basic and acidic residues" evidence="1">
    <location>
        <begin position="909"/>
        <end position="919"/>
    </location>
</feature>
<proteinExistence type="predicted"/>
<dbReference type="GO" id="GO:1990334">
    <property type="term" value="C:Bfa1-Bub2 complex"/>
    <property type="evidence" value="ECO:0007669"/>
    <property type="project" value="InterPro"/>
</dbReference>
<reference evidence="2 3" key="1">
    <citation type="submission" date="2016-07" db="EMBL/GenBank/DDBJ databases">
        <title>Pervasive Adenine N6-methylation of Active Genes in Fungi.</title>
        <authorList>
            <consortium name="DOE Joint Genome Institute"/>
            <person name="Mondo S.J."/>
            <person name="Dannebaum R.O."/>
            <person name="Kuo R.C."/>
            <person name="Labutti K."/>
            <person name="Haridas S."/>
            <person name="Kuo A."/>
            <person name="Salamov A."/>
            <person name="Ahrendt S.R."/>
            <person name="Lipzen A."/>
            <person name="Sullivan W."/>
            <person name="Andreopoulos W.B."/>
            <person name="Clum A."/>
            <person name="Lindquist E."/>
            <person name="Daum C."/>
            <person name="Ramamoorthy G.K."/>
            <person name="Gryganskyi A."/>
            <person name="Culley D."/>
            <person name="Magnuson J.K."/>
            <person name="James T.Y."/>
            <person name="O'Malley M.A."/>
            <person name="Stajich J.E."/>
            <person name="Spatafora J.W."/>
            <person name="Visel A."/>
            <person name="Grigoriev I.V."/>
        </authorList>
    </citation>
    <scope>NUCLEOTIDE SEQUENCE [LARGE SCALE GENOMIC DNA]</scope>
    <source>
        <strain evidence="2 3">CBS 129021</strain>
    </source>
</reference>
<feature type="region of interest" description="Disordered" evidence="1">
    <location>
        <begin position="38"/>
        <end position="76"/>
    </location>
</feature>
<dbReference type="GO" id="GO:0005096">
    <property type="term" value="F:GTPase activator activity"/>
    <property type="evidence" value="ECO:0007669"/>
    <property type="project" value="InterPro"/>
</dbReference>
<feature type="region of interest" description="Disordered" evidence="1">
    <location>
        <begin position="215"/>
        <end position="369"/>
    </location>
</feature>
<dbReference type="STRING" id="1141098.A0A1Y2DYZ1"/>
<feature type="compositionally biased region" description="Low complexity" evidence="1">
    <location>
        <begin position="608"/>
        <end position="622"/>
    </location>
</feature>
<feature type="compositionally biased region" description="Polar residues" evidence="1">
    <location>
        <begin position="492"/>
        <end position="509"/>
    </location>
</feature>
<feature type="compositionally biased region" description="Acidic residues" evidence="1">
    <location>
        <begin position="884"/>
        <end position="896"/>
    </location>
</feature>
<dbReference type="Proteomes" id="UP000193689">
    <property type="component" value="Unassembled WGS sequence"/>
</dbReference>
<dbReference type="InterPro" id="IPR034586">
    <property type="entry name" value="Bfa1/Byr4"/>
</dbReference>
<comment type="caution">
    <text evidence="2">The sequence shown here is derived from an EMBL/GenBank/DDBJ whole genome shotgun (WGS) entry which is preliminary data.</text>
</comment>
<feature type="region of interest" description="Disordered" evidence="1">
    <location>
        <begin position="880"/>
        <end position="919"/>
    </location>
</feature>
<evidence type="ECO:0000313" key="3">
    <source>
        <dbReference type="Proteomes" id="UP000193689"/>
    </source>
</evidence>
<feature type="region of interest" description="Disordered" evidence="1">
    <location>
        <begin position="385"/>
        <end position="630"/>
    </location>
</feature>
<feature type="compositionally biased region" description="Polar residues" evidence="1">
    <location>
        <begin position="580"/>
        <end position="593"/>
    </location>
</feature>
<dbReference type="AlphaFoldDB" id="A0A1Y2DYZ1"/>
<feature type="compositionally biased region" description="Polar residues" evidence="1">
    <location>
        <begin position="38"/>
        <end position="47"/>
    </location>
</feature>
<dbReference type="GO" id="GO:0044732">
    <property type="term" value="C:mitotic spindle pole body"/>
    <property type="evidence" value="ECO:0007669"/>
    <property type="project" value="TreeGrafter"/>
</dbReference>
<gene>
    <name evidence="2" type="ORF">BCR38DRAFT_342979</name>
</gene>
<accession>A0A1Y2DYZ1</accession>
<dbReference type="GO" id="GO:0031578">
    <property type="term" value="P:mitotic spindle orientation checkpoint signaling"/>
    <property type="evidence" value="ECO:0007669"/>
    <property type="project" value="TreeGrafter"/>
</dbReference>
<feature type="non-terminal residue" evidence="2">
    <location>
        <position position="1"/>
    </location>
</feature>
<sequence>PYTMDTLRLKPRQPVEEVVEDWDDDDFMIDNDDLEFRNSSVNTSNNFNRRDSRASFKSDRESLGGDDERHLHLPGDDEKSTLDAIAAATNAGIPIPKNVPPSALMGGTIKRLGGKKIKTIFQEDWDEDLELPDNGQTLRIKPRDGSMFPAILRQISSSANGSPVKEFKPAPVQEPLRQNQTMRLASPVNLERYRDNDDDDVFGDDGSTTIKASKIRSISTITPPTPLKTLGKEEDDFETDLELPSSGKLKLSSRKDIPKTPHLSNGDDFDWGEGSLGTRFGGTRRGASHRSSSAMSPSISSSTAESEDDAFDGLVLPNEPLDLGERLKRRKQSGSPERPSDMGKRPRSSRQFETPTTEKEDLFDGLDFGDGDVFSSGKSTLHRNIRVKESRPISPARPKTAVSITFTNKPTPPSISRLPRPMVSHERSHTQSSLEPVSESGGPILPRPSRRSQSRLGHSTQSSVSSVHTPTTPSYGVSIQPSTPRRRELGQKVSTGTLRNEAAATTSAQLLRLKRSLPVMKGPGSPARPVTSRYDRPPSRTDPSRPQSTLRPKTPVDRARNAYEGIAPQARKTPFLPAGASNTQSQHVASKNSRVVRRRDSDQGSEFRPLSRTMSRSTMRSPSPRRPRVVEKVAAEPWQQLNKPRRLRQFGDGHELDVFDDLPTSAHTESKFTKQPIGSGNRTNIRNRLYQNVLPDRNTPSPVIPHTPVKVDHQPHFARDTAASRMAREASLAQRTPPVGPLPTNRVAQLSARPHLNAGQSPPTTIRSRKTRKPQQLKPHLISNLNSGKESKVVNGMIYNPDTFRWEGNENVLNVFDVPLSTPSTASIPYMMREKENTTPRPVLITNMSATKGVKRVGDMVFDPQQMCWLKVDTATSSGRLDDPMDGFDALDDEDDPFRGIPDLEEKDTDSGERTHGRASDVRDDWLVGEEFDVGPEFMRRQREEEERWRKKCEKWIGTVDRDDDAWRWAIRDIVMGS</sequence>
<evidence type="ECO:0000313" key="2">
    <source>
        <dbReference type="EMBL" id="ORY64326.1"/>
    </source>
</evidence>
<evidence type="ECO:0008006" key="4">
    <source>
        <dbReference type="Google" id="ProtNLM"/>
    </source>
</evidence>
<dbReference type="RefSeq" id="XP_040715740.1">
    <property type="nucleotide sequence ID" value="XM_040855987.1"/>
</dbReference>
<organism evidence="2 3">
    <name type="scientific">Pseudomassariella vexata</name>
    <dbReference type="NCBI Taxonomy" id="1141098"/>
    <lineage>
        <taxon>Eukaryota</taxon>
        <taxon>Fungi</taxon>
        <taxon>Dikarya</taxon>
        <taxon>Ascomycota</taxon>
        <taxon>Pezizomycotina</taxon>
        <taxon>Sordariomycetes</taxon>
        <taxon>Xylariomycetidae</taxon>
        <taxon>Amphisphaeriales</taxon>
        <taxon>Pseudomassariaceae</taxon>
        <taxon>Pseudomassariella</taxon>
    </lineage>
</organism>
<dbReference type="PANTHER" id="PTHR35140:SF1">
    <property type="entry name" value="MITOTIC CHECK POINT PROTEIN BFA1"/>
    <property type="match status" value="1"/>
</dbReference>
<feature type="compositionally biased region" description="Low complexity" evidence="1">
    <location>
        <begin position="454"/>
        <end position="474"/>
    </location>
</feature>
<dbReference type="OrthoDB" id="19159at2759"/>
<dbReference type="PANTHER" id="PTHR35140">
    <property type="entry name" value="MITOTIC CHECK POINT PROTEIN BFA1"/>
    <property type="match status" value="1"/>
</dbReference>
<keyword evidence="3" id="KW-1185">Reference proteome</keyword>
<dbReference type="EMBL" id="MCFJ01000007">
    <property type="protein sequence ID" value="ORY64326.1"/>
    <property type="molecule type" value="Genomic_DNA"/>
</dbReference>
<evidence type="ECO:0000256" key="1">
    <source>
        <dbReference type="SAM" id="MobiDB-lite"/>
    </source>
</evidence>
<protein>
    <recommendedName>
        <fullName evidence="4">Cytokinesis regulator</fullName>
    </recommendedName>
</protein>
<feature type="region of interest" description="Disordered" evidence="1">
    <location>
        <begin position="751"/>
        <end position="787"/>
    </location>
</feature>
<feature type="compositionally biased region" description="Basic and acidic residues" evidence="1">
    <location>
        <begin position="533"/>
        <end position="543"/>
    </location>
</feature>